<dbReference type="OrthoDB" id="444255at2759"/>
<organism evidence="6 7">
    <name type="scientific">Chytriomyces confervae</name>
    <dbReference type="NCBI Taxonomy" id="246404"/>
    <lineage>
        <taxon>Eukaryota</taxon>
        <taxon>Fungi</taxon>
        <taxon>Fungi incertae sedis</taxon>
        <taxon>Chytridiomycota</taxon>
        <taxon>Chytridiomycota incertae sedis</taxon>
        <taxon>Chytridiomycetes</taxon>
        <taxon>Chytridiales</taxon>
        <taxon>Chytriomycetaceae</taxon>
        <taxon>Chytriomyces</taxon>
    </lineage>
</organism>
<protein>
    <submittedName>
        <fullName evidence="6">Uncharacterized protein</fullName>
    </submittedName>
</protein>
<dbReference type="EMBL" id="QEAP01000011">
    <property type="protein sequence ID" value="TPX77954.1"/>
    <property type="molecule type" value="Genomic_DNA"/>
</dbReference>
<proteinExistence type="predicted"/>
<keyword evidence="4 5" id="KW-0472">Membrane</keyword>
<comment type="subcellular location">
    <subcellularLocation>
        <location evidence="1">Membrane</location>
        <topology evidence="1">Single-pass membrane protein</topology>
    </subcellularLocation>
</comment>
<keyword evidence="2 5" id="KW-0812">Transmembrane</keyword>
<dbReference type="PANTHER" id="PTHR15407:SF28">
    <property type="entry name" value="RIBITOL-5-PHOSPHATE TRANSFERASE FKTN"/>
    <property type="match status" value="1"/>
</dbReference>
<dbReference type="Proteomes" id="UP000320333">
    <property type="component" value="Unassembled WGS sequence"/>
</dbReference>
<evidence type="ECO:0000313" key="7">
    <source>
        <dbReference type="Proteomes" id="UP000320333"/>
    </source>
</evidence>
<evidence type="ECO:0000256" key="3">
    <source>
        <dbReference type="ARBA" id="ARBA00022989"/>
    </source>
</evidence>
<accession>A0A507FNS7</accession>
<evidence type="ECO:0000256" key="2">
    <source>
        <dbReference type="ARBA" id="ARBA00022692"/>
    </source>
</evidence>
<feature type="transmembrane region" description="Helical" evidence="5">
    <location>
        <begin position="18"/>
        <end position="38"/>
    </location>
</feature>
<dbReference type="PANTHER" id="PTHR15407">
    <property type="entry name" value="FUKUTIN-RELATED"/>
    <property type="match status" value="1"/>
</dbReference>
<dbReference type="InterPro" id="IPR009644">
    <property type="entry name" value="FKTN/MNN4/W02B3.4-1"/>
</dbReference>
<dbReference type="GO" id="GO:0016020">
    <property type="term" value="C:membrane"/>
    <property type="evidence" value="ECO:0007669"/>
    <property type="project" value="UniProtKB-SubCell"/>
</dbReference>
<evidence type="ECO:0000313" key="6">
    <source>
        <dbReference type="EMBL" id="TPX77954.1"/>
    </source>
</evidence>
<evidence type="ECO:0000256" key="4">
    <source>
        <dbReference type="ARBA" id="ARBA00023136"/>
    </source>
</evidence>
<evidence type="ECO:0000256" key="1">
    <source>
        <dbReference type="ARBA" id="ARBA00004167"/>
    </source>
</evidence>
<dbReference type="PROSITE" id="PS51257">
    <property type="entry name" value="PROKAR_LIPOPROTEIN"/>
    <property type="match status" value="1"/>
</dbReference>
<keyword evidence="7" id="KW-1185">Reference proteome</keyword>
<sequence length="350" mass="39714">MTLSLRGRSKLDRRTARLIAPAVFLFIASLVFGCLLTVSAPPTGLNDRSEDSIAPLSTSVISIVRAKGTEVTVRKFSEDPSKFVEHSDAFTSSQMKEKFDTTIVRLLSQDSGQMKDIPPSHFSLNQPPVHDPNFSPSQAILFAATLTKSYFPRHHHLEPTSSTQHNMKLLLKAWHAFTKAQDMHWWIAHDQLLGWFWDAQTPPWSTYLSVQMSVLQLLQLQQFNGTLIDERFRVKVNPAFMLRDQKSPNPIDARFYDVKTGYMIDIEGLSVVRDGDEGRLGCKDGSVHAIQDLMPLHETVLDGVLVWRPRAALKILAQTYGEGILYDQRQNVGGVDYEWSERRHVWVDLD</sequence>
<comment type="caution">
    <text evidence="6">The sequence shown here is derived from an EMBL/GenBank/DDBJ whole genome shotgun (WGS) entry which is preliminary data.</text>
</comment>
<dbReference type="AlphaFoldDB" id="A0A507FNS7"/>
<reference evidence="6 7" key="1">
    <citation type="journal article" date="2019" name="Sci. Rep.">
        <title>Comparative genomics of chytrid fungi reveal insights into the obligate biotrophic and pathogenic lifestyle of Synchytrium endobioticum.</title>
        <authorList>
            <person name="van de Vossenberg B.T.L.H."/>
            <person name="Warris S."/>
            <person name="Nguyen H.D.T."/>
            <person name="van Gent-Pelzer M.P.E."/>
            <person name="Joly D.L."/>
            <person name="van de Geest H.C."/>
            <person name="Bonants P.J.M."/>
            <person name="Smith D.S."/>
            <person name="Levesque C.A."/>
            <person name="van der Lee T.A.J."/>
        </authorList>
    </citation>
    <scope>NUCLEOTIDE SEQUENCE [LARGE SCALE GENOMIC DNA]</scope>
    <source>
        <strain evidence="6 7">CBS 675.73</strain>
    </source>
</reference>
<evidence type="ECO:0000256" key="5">
    <source>
        <dbReference type="SAM" id="Phobius"/>
    </source>
</evidence>
<name>A0A507FNS7_9FUNG</name>
<gene>
    <name evidence="6" type="ORF">CcCBS67573_g00763</name>
</gene>
<keyword evidence="3 5" id="KW-1133">Transmembrane helix</keyword>